<feature type="non-terminal residue" evidence="2">
    <location>
        <position position="90"/>
    </location>
</feature>
<protein>
    <submittedName>
        <fullName evidence="2">Uncharacterized protein</fullName>
    </submittedName>
</protein>
<dbReference type="AlphaFoldDB" id="A0A0G4LYH3"/>
<evidence type="ECO:0000313" key="2">
    <source>
        <dbReference type="EMBL" id="CRK26590.1"/>
    </source>
</evidence>
<feature type="region of interest" description="Disordered" evidence="1">
    <location>
        <begin position="45"/>
        <end position="90"/>
    </location>
</feature>
<feature type="compositionally biased region" description="Low complexity" evidence="1">
    <location>
        <begin position="45"/>
        <end position="56"/>
    </location>
</feature>
<evidence type="ECO:0000313" key="3">
    <source>
        <dbReference type="Proteomes" id="UP000044602"/>
    </source>
</evidence>
<name>A0A0G4LYH3_VERLO</name>
<dbReference type="EMBL" id="CVQH01020224">
    <property type="protein sequence ID" value="CRK26590.1"/>
    <property type="molecule type" value="Genomic_DNA"/>
</dbReference>
<gene>
    <name evidence="2" type="ORF">BN1708_018249</name>
</gene>
<keyword evidence="3" id="KW-1185">Reference proteome</keyword>
<feature type="compositionally biased region" description="Polar residues" evidence="1">
    <location>
        <begin position="60"/>
        <end position="75"/>
    </location>
</feature>
<reference evidence="2 3" key="1">
    <citation type="submission" date="2015-05" db="EMBL/GenBank/DDBJ databases">
        <authorList>
            <person name="Wang D.B."/>
            <person name="Wang M."/>
        </authorList>
    </citation>
    <scope>NUCLEOTIDE SEQUENCE [LARGE SCALE GENOMIC DNA]</scope>
    <source>
        <strain evidence="2">VL1</strain>
    </source>
</reference>
<feature type="compositionally biased region" description="Basic and acidic residues" evidence="1">
    <location>
        <begin position="78"/>
        <end position="90"/>
    </location>
</feature>
<dbReference type="Proteomes" id="UP000044602">
    <property type="component" value="Unassembled WGS sequence"/>
</dbReference>
<proteinExistence type="predicted"/>
<feature type="non-terminal residue" evidence="2">
    <location>
        <position position="1"/>
    </location>
</feature>
<dbReference type="STRING" id="100787.A0A0G4LYH3"/>
<sequence length="90" mass="9717">KIHHLNHDTDETLLTFFNKNPGDSNKTPGFNKVTMPSRNFAILTENSPNNPAVNAEPENDGTNGTTNGSVRTNFSGKGGHDFLHPGEVDA</sequence>
<evidence type="ECO:0000256" key="1">
    <source>
        <dbReference type="SAM" id="MobiDB-lite"/>
    </source>
</evidence>
<accession>A0A0G4LYH3</accession>
<organism evidence="2 3">
    <name type="scientific">Verticillium longisporum</name>
    <name type="common">Verticillium dahliae var. longisporum</name>
    <dbReference type="NCBI Taxonomy" id="100787"/>
    <lineage>
        <taxon>Eukaryota</taxon>
        <taxon>Fungi</taxon>
        <taxon>Dikarya</taxon>
        <taxon>Ascomycota</taxon>
        <taxon>Pezizomycotina</taxon>
        <taxon>Sordariomycetes</taxon>
        <taxon>Hypocreomycetidae</taxon>
        <taxon>Glomerellales</taxon>
        <taxon>Plectosphaerellaceae</taxon>
        <taxon>Verticillium</taxon>
    </lineage>
</organism>